<proteinExistence type="inferred from homology"/>
<evidence type="ECO:0000256" key="9">
    <source>
        <dbReference type="ARBA" id="ARBA00022842"/>
    </source>
</evidence>
<dbReference type="RefSeq" id="WP_050738678.1">
    <property type="nucleotide sequence ID" value="NZ_LGYO01000006.1"/>
</dbReference>
<evidence type="ECO:0000256" key="4">
    <source>
        <dbReference type="ARBA" id="ARBA00022490"/>
    </source>
</evidence>
<dbReference type="PANTHER" id="PTHR33540:SF2">
    <property type="entry name" value="TRNA THREONYLCARBAMOYLADENOSINE BIOSYNTHESIS PROTEIN TSAE"/>
    <property type="match status" value="1"/>
</dbReference>
<gene>
    <name evidence="11" type="ORF">AKG39_01965</name>
</gene>
<comment type="subcellular location">
    <subcellularLocation>
        <location evidence="1">Cytoplasm</location>
    </subcellularLocation>
</comment>
<dbReference type="Pfam" id="PF02367">
    <property type="entry name" value="TsaE"/>
    <property type="match status" value="1"/>
</dbReference>
<dbReference type="GO" id="GO:0046872">
    <property type="term" value="F:metal ion binding"/>
    <property type="evidence" value="ECO:0007669"/>
    <property type="project" value="UniProtKB-KW"/>
</dbReference>
<dbReference type="PANTHER" id="PTHR33540">
    <property type="entry name" value="TRNA THREONYLCARBAMOYLADENOSINE BIOSYNTHESIS PROTEIN TSAE"/>
    <property type="match status" value="1"/>
</dbReference>
<evidence type="ECO:0000256" key="2">
    <source>
        <dbReference type="ARBA" id="ARBA00007599"/>
    </source>
</evidence>
<evidence type="ECO:0000313" key="12">
    <source>
        <dbReference type="Proteomes" id="UP000036873"/>
    </source>
</evidence>
<evidence type="ECO:0000256" key="7">
    <source>
        <dbReference type="ARBA" id="ARBA00022741"/>
    </source>
</evidence>
<dbReference type="AlphaFoldDB" id="A0A0L6U4F9"/>
<dbReference type="GO" id="GO:0005524">
    <property type="term" value="F:ATP binding"/>
    <property type="evidence" value="ECO:0007669"/>
    <property type="project" value="UniProtKB-KW"/>
</dbReference>
<dbReference type="SUPFAM" id="SSF52540">
    <property type="entry name" value="P-loop containing nucleoside triphosphate hydrolases"/>
    <property type="match status" value="1"/>
</dbReference>
<dbReference type="InterPro" id="IPR027417">
    <property type="entry name" value="P-loop_NTPase"/>
</dbReference>
<organism evidence="11 12">
    <name type="scientific">Acetobacterium bakii</name>
    <dbReference type="NCBI Taxonomy" id="52689"/>
    <lineage>
        <taxon>Bacteria</taxon>
        <taxon>Bacillati</taxon>
        <taxon>Bacillota</taxon>
        <taxon>Clostridia</taxon>
        <taxon>Eubacteriales</taxon>
        <taxon>Eubacteriaceae</taxon>
        <taxon>Acetobacterium</taxon>
    </lineage>
</organism>
<evidence type="ECO:0000256" key="8">
    <source>
        <dbReference type="ARBA" id="ARBA00022840"/>
    </source>
</evidence>
<dbReference type="Proteomes" id="UP000036873">
    <property type="component" value="Unassembled WGS sequence"/>
</dbReference>
<comment type="similarity">
    <text evidence="2">Belongs to the TsaE family.</text>
</comment>
<keyword evidence="7" id="KW-0547">Nucleotide-binding</keyword>
<evidence type="ECO:0000256" key="3">
    <source>
        <dbReference type="ARBA" id="ARBA00019010"/>
    </source>
</evidence>
<dbReference type="STRING" id="52689.AKG39_01965"/>
<dbReference type="GO" id="GO:0002949">
    <property type="term" value="P:tRNA threonylcarbamoyladenosine modification"/>
    <property type="evidence" value="ECO:0007669"/>
    <property type="project" value="InterPro"/>
</dbReference>
<protein>
    <recommendedName>
        <fullName evidence="3">tRNA threonylcarbamoyladenosine biosynthesis protein TsaE</fullName>
    </recommendedName>
    <alternativeName>
        <fullName evidence="10">t(6)A37 threonylcarbamoyladenosine biosynthesis protein TsaE</fullName>
    </alternativeName>
</protein>
<keyword evidence="9" id="KW-0460">Magnesium</keyword>
<keyword evidence="5" id="KW-0819">tRNA processing</keyword>
<dbReference type="NCBIfam" id="TIGR00150">
    <property type="entry name" value="T6A_YjeE"/>
    <property type="match status" value="1"/>
</dbReference>
<evidence type="ECO:0000256" key="5">
    <source>
        <dbReference type="ARBA" id="ARBA00022694"/>
    </source>
</evidence>
<dbReference type="GO" id="GO:0005737">
    <property type="term" value="C:cytoplasm"/>
    <property type="evidence" value="ECO:0007669"/>
    <property type="project" value="UniProtKB-SubCell"/>
</dbReference>
<keyword evidence="12" id="KW-1185">Reference proteome</keyword>
<evidence type="ECO:0000256" key="6">
    <source>
        <dbReference type="ARBA" id="ARBA00022723"/>
    </source>
</evidence>
<dbReference type="PATRIC" id="fig|52689.4.peg.3091"/>
<dbReference type="Gene3D" id="3.40.50.300">
    <property type="entry name" value="P-loop containing nucleotide triphosphate hydrolases"/>
    <property type="match status" value="1"/>
</dbReference>
<keyword evidence="4" id="KW-0963">Cytoplasm</keyword>
<evidence type="ECO:0000313" key="11">
    <source>
        <dbReference type="EMBL" id="KNZ43232.1"/>
    </source>
</evidence>
<dbReference type="InterPro" id="IPR003442">
    <property type="entry name" value="T6A_TsaE"/>
</dbReference>
<name>A0A0L6U4F9_9FIRM</name>
<evidence type="ECO:0000256" key="1">
    <source>
        <dbReference type="ARBA" id="ARBA00004496"/>
    </source>
</evidence>
<keyword evidence="6" id="KW-0479">Metal-binding</keyword>
<dbReference type="OrthoDB" id="9815896at2"/>
<accession>A0A0L6U4F9</accession>
<comment type="caution">
    <text evidence="11">The sequence shown here is derived from an EMBL/GenBank/DDBJ whole genome shotgun (WGS) entry which is preliminary data.</text>
</comment>
<evidence type="ECO:0000256" key="10">
    <source>
        <dbReference type="ARBA" id="ARBA00032441"/>
    </source>
</evidence>
<dbReference type="EMBL" id="LGYO01000006">
    <property type="protein sequence ID" value="KNZ43232.1"/>
    <property type="molecule type" value="Genomic_DNA"/>
</dbReference>
<sequence>MFSVAVKTKSSQETFAFAKRLGGKLNFPLVVFLHGSMGMGKTVFSKGFVEGLGLEDEVTSPTYTIVNEYGNPPRVFHFDLYRLRDENELYEMGFEDYLNQGATLLLEWPALALDYLLEPRLEITLSADMNTPDEREIMLATNHPEIMHILKKI</sequence>
<keyword evidence="8" id="KW-0067">ATP-binding</keyword>
<reference evidence="12" key="1">
    <citation type="submission" date="2015-07" db="EMBL/GenBank/DDBJ databases">
        <title>Draft genome sequence of Acetobacterium bakii DSM 8293, a potential psychrophilic chemical producer through syngas fermentation.</title>
        <authorList>
            <person name="Song Y."/>
            <person name="Hwang S."/>
            <person name="Cho B.-K."/>
        </authorList>
    </citation>
    <scope>NUCLEOTIDE SEQUENCE [LARGE SCALE GENOMIC DNA]</scope>
    <source>
        <strain evidence="12">DSM 8239</strain>
    </source>
</reference>